<dbReference type="AlphaFoldDB" id="A0A0L0HCN6"/>
<feature type="compositionally biased region" description="Low complexity" evidence="1">
    <location>
        <begin position="96"/>
        <end position="106"/>
    </location>
</feature>
<feature type="compositionally biased region" description="Pro residues" evidence="1">
    <location>
        <begin position="148"/>
        <end position="171"/>
    </location>
</feature>
<evidence type="ECO:0000256" key="1">
    <source>
        <dbReference type="SAM" id="MobiDB-lite"/>
    </source>
</evidence>
<proteinExistence type="predicted"/>
<keyword evidence="2" id="KW-0472">Membrane</keyword>
<reference evidence="3 4" key="1">
    <citation type="submission" date="2009-08" db="EMBL/GenBank/DDBJ databases">
        <title>The Genome Sequence of Spizellomyces punctatus strain DAOM BR117.</title>
        <authorList>
            <consortium name="The Broad Institute Genome Sequencing Platform"/>
            <person name="Russ C."/>
            <person name="Cuomo C."/>
            <person name="Shea T."/>
            <person name="Young S.K."/>
            <person name="Zeng Q."/>
            <person name="Koehrsen M."/>
            <person name="Haas B."/>
            <person name="Borodovsky M."/>
            <person name="Guigo R."/>
            <person name="Alvarado L."/>
            <person name="Berlin A."/>
            <person name="Bochicchio J."/>
            <person name="Borenstein D."/>
            <person name="Chapman S."/>
            <person name="Chen Z."/>
            <person name="Engels R."/>
            <person name="Freedman E."/>
            <person name="Gellesch M."/>
            <person name="Goldberg J."/>
            <person name="Griggs A."/>
            <person name="Gujja S."/>
            <person name="Heiman D."/>
            <person name="Hepburn T."/>
            <person name="Howarth C."/>
            <person name="Jen D."/>
            <person name="Larson L."/>
            <person name="Lewis B."/>
            <person name="Mehta T."/>
            <person name="Park D."/>
            <person name="Pearson M."/>
            <person name="Roberts A."/>
            <person name="Saif S."/>
            <person name="Shenoy N."/>
            <person name="Sisk P."/>
            <person name="Stolte C."/>
            <person name="Sykes S."/>
            <person name="Thomson T."/>
            <person name="Walk T."/>
            <person name="White J."/>
            <person name="Yandava C."/>
            <person name="Burger G."/>
            <person name="Gray M.W."/>
            <person name="Holland P.W.H."/>
            <person name="King N."/>
            <person name="Lang F.B.F."/>
            <person name="Roger A.J."/>
            <person name="Ruiz-Trillo I."/>
            <person name="Lander E."/>
            <person name="Nusbaum C."/>
        </authorList>
    </citation>
    <scope>NUCLEOTIDE SEQUENCE [LARGE SCALE GENOMIC DNA]</scope>
    <source>
        <strain evidence="3 4">DAOM BR117</strain>
    </source>
</reference>
<evidence type="ECO:0000313" key="3">
    <source>
        <dbReference type="EMBL" id="KNC98654.1"/>
    </source>
</evidence>
<sequence length="484" mass="51385">MSFLRTMRFLLESRLGDFIPIRRSISDEGVKNRKGDNRVGPRAPQETESGNVGNAATTAADDGPRSPPPAATRSPDQAPANEPPAQTSRSPPPQSNSPASPSQPTSEPRPSAPLPTSTAIVPKPTSTVQPESPRPETSQRPSASPSATQPPSPPEPSSRPSSAPIPQPRPQPFVSTAAAPEPVPPSPSPDPQPRPQPAVSTAQAPRPVPPSPSPDPQPPPAPAPAISPAPPPPVTSIRVITSFIALPNERTSNVVITSTIINRVPATTGASTTFVTAIDPPSGADPTARPSNNPSASGAFQSRSNNSNPALIIGISLASIIFIITVVLVVSAVAREVRRRRARRRGMNLDTDAEGGWTGNLPWVGSQRRRDSARPVLARSTGPTFVQEHDQIHVEPMQRRSSDGGLSDYHGVLVPGFTGTISSRPSSFHHREPIPANWRHFELWPHSWASSDHSEGLRHDVLHVGKRDGSEMRLVLKEDGDATL</sequence>
<feature type="compositionally biased region" description="Polar residues" evidence="1">
    <location>
        <begin position="114"/>
        <end position="130"/>
    </location>
</feature>
<evidence type="ECO:0000256" key="2">
    <source>
        <dbReference type="SAM" id="Phobius"/>
    </source>
</evidence>
<feature type="compositionally biased region" description="Polar residues" evidence="1">
    <location>
        <begin position="46"/>
        <end position="57"/>
    </location>
</feature>
<keyword evidence="2" id="KW-1133">Transmembrane helix</keyword>
<dbReference type="OMA" id="MLQTCTI"/>
<dbReference type="RefSeq" id="XP_016606694.1">
    <property type="nucleotide sequence ID" value="XM_016754550.1"/>
</dbReference>
<dbReference type="OrthoDB" id="10423551at2759"/>
<dbReference type="STRING" id="645134.A0A0L0HCN6"/>
<dbReference type="Proteomes" id="UP000053201">
    <property type="component" value="Unassembled WGS sequence"/>
</dbReference>
<dbReference type="EMBL" id="KQ257460">
    <property type="protein sequence ID" value="KNC98654.1"/>
    <property type="molecule type" value="Genomic_DNA"/>
</dbReference>
<accession>A0A0L0HCN6</accession>
<feature type="compositionally biased region" description="Polar residues" evidence="1">
    <location>
        <begin position="289"/>
        <end position="304"/>
    </location>
</feature>
<gene>
    <name evidence="3" type="ORF">SPPG_06336</name>
</gene>
<dbReference type="InParanoid" id="A0A0L0HCN6"/>
<keyword evidence="2" id="KW-0812">Transmembrane</keyword>
<evidence type="ECO:0000313" key="4">
    <source>
        <dbReference type="Proteomes" id="UP000053201"/>
    </source>
</evidence>
<dbReference type="GeneID" id="27689652"/>
<feature type="compositionally biased region" description="Low complexity" evidence="1">
    <location>
        <begin position="138"/>
        <end position="147"/>
    </location>
</feature>
<feature type="compositionally biased region" description="Basic and acidic residues" evidence="1">
    <location>
        <begin position="25"/>
        <end position="39"/>
    </location>
</feature>
<dbReference type="VEuPathDB" id="FungiDB:SPPG_06336"/>
<feature type="compositionally biased region" description="Pro residues" evidence="1">
    <location>
        <begin position="206"/>
        <end position="230"/>
    </location>
</feature>
<feature type="region of interest" description="Disordered" evidence="1">
    <location>
        <begin position="273"/>
        <end position="304"/>
    </location>
</feature>
<keyword evidence="4" id="KW-1185">Reference proteome</keyword>
<feature type="region of interest" description="Disordered" evidence="1">
    <location>
        <begin position="25"/>
        <end position="230"/>
    </location>
</feature>
<feature type="compositionally biased region" description="Pro residues" evidence="1">
    <location>
        <begin position="181"/>
        <end position="196"/>
    </location>
</feature>
<name>A0A0L0HCN6_SPIPD</name>
<organism evidence="3 4">
    <name type="scientific">Spizellomyces punctatus (strain DAOM BR117)</name>
    <dbReference type="NCBI Taxonomy" id="645134"/>
    <lineage>
        <taxon>Eukaryota</taxon>
        <taxon>Fungi</taxon>
        <taxon>Fungi incertae sedis</taxon>
        <taxon>Chytridiomycota</taxon>
        <taxon>Chytridiomycota incertae sedis</taxon>
        <taxon>Chytridiomycetes</taxon>
        <taxon>Spizellomycetales</taxon>
        <taxon>Spizellomycetaceae</taxon>
        <taxon>Spizellomyces</taxon>
    </lineage>
</organism>
<feature type="transmembrane region" description="Helical" evidence="2">
    <location>
        <begin position="310"/>
        <end position="334"/>
    </location>
</feature>
<protein>
    <submittedName>
        <fullName evidence="3">Uncharacterized protein</fullName>
    </submittedName>
</protein>